<dbReference type="InterPro" id="IPR047640">
    <property type="entry name" value="RpiR-like"/>
</dbReference>
<dbReference type="PANTHER" id="PTHR30514:SF9">
    <property type="entry name" value="TRANSCRIPTIONAL REGULATOR"/>
    <property type="match status" value="1"/>
</dbReference>
<keyword evidence="3" id="KW-0804">Transcription</keyword>
<comment type="caution">
    <text evidence="6">The sequence shown here is derived from an EMBL/GenBank/DDBJ whole genome shotgun (WGS) entry which is preliminary data.</text>
</comment>
<feature type="domain" description="SIS" evidence="5">
    <location>
        <begin position="131"/>
        <end position="271"/>
    </location>
</feature>
<evidence type="ECO:0000256" key="1">
    <source>
        <dbReference type="ARBA" id="ARBA00023015"/>
    </source>
</evidence>
<dbReference type="InterPro" id="IPR046348">
    <property type="entry name" value="SIS_dom_sf"/>
</dbReference>
<dbReference type="SUPFAM" id="SSF46689">
    <property type="entry name" value="Homeodomain-like"/>
    <property type="match status" value="1"/>
</dbReference>
<name>A0ABQ4NFF2_9BACL</name>
<dbReference type="InterPro" id="IPR009057">
    <property type="entry name" value="Homeodomain-like_sf"/>
</dbReference>
<evidence type="ECO:0000259" key="5">
    <source>
        <dbReference type="PROSITE" id="PS51464"/>
    </source>
</evidence>
<reference evidence="6 7" key="1">
    <citation type="submission" date="2021-04" db="EMBL/GenBank/DDBJ databases">
        <title>Draft genome sequence of Paenibacillus cisolokensis, LC2-13A.</title>
        <authorList>
            <person name="Uke A."/>
            <person name="Chhe C."/>
            <person name="Baramee S."/>
            <person name="Kosugi A."/>
        </authorList>
    </citation>
    <scope>NUCLEOTIDE SEQUENCE [LARGE SCALE GENOMIC DNA]</scope>
    <source>
        <strain evidence="6 7">LC2-13A</strain>
    </source>
</reference>
<keyword evidence="1" id="KW-0805">Transcription regulation</keyword>
<evidence type="ECO:0000313" key="6">
    <source>
        <dbReference type="EMBL" id="GIQ66649.1"/>
    </source>
</evidence>
<dbReference type="Gene3D" id="3.40.50.10490">
    <property type="entry name" value="Glucose-6-phosphate isomerase like protein, domain 1"/>
    <property type="match status" value="1"/>
</dbReference>
<dbReference type="InterPro" id="IPR035472">
    <property type="entry name" value="RpiR-like_SIS"/>
</dbReference>
<gene>
    <name evidence="6" type="ORF">PACILC2_52170</name>
</gene>
<evidence type="ECO:0000256" key="2">
    <source>
        <dbReference type="ARBA" id="ARBA00023125"/>
    </source>
</evidence>
<protein>
    <submittedName>
        <fullName evidence="6">HTH-type transcriptional regulator</fullName>
    </submittedName>
</protein>
<dbReference type="PANTHER" id="PTHR30514">
    <property type="entry name" value="GLUCOKINASE"/>
    <property type="match status" value="1"/>
</dbReference>
<dbReference type="Pfam" id="PF01418">
    <property type="entry name" value="HTH_6"/>
    <property type="match status" value="1"/>
</dbReference>
<dbReference type="CDD" id="cd05013">
    <property type="entry name" value="SIS_RpiR"/>
    <property type="match status" value="1"/>
</dbReference>
<dbReference type="PROSITE" id="PS51071">
    <property type="entry name" value="HTH_RPIR"/>
    <property type="match status" value="1"/>
</dbReference>
<dbReference type="PROSITE" id="PS51464">
    <property type="entry name" value="SIS"/>
    <property type="match status" value="1"/>
</dbReference>
<evidence type="ECO:0000259" key="4">
    <source>
        <dbReference type="PROSITE" id="PS51071"/>
    </source>
</evidence>
<dbReference type="RefSeq" id="WP_062490772.1">
    <property type="nucleotide sequence ID" value="NZ_BOVJ01000199.1"/>
</dbReference>
<dbReference type="InterPro" id="IPR000281">
    <property type="entry name" value="HTH_RpiR"/>
</dbReference>
<dbReference type="Gene3D" id="1.10.10.10">
    <property type="entry name" value="Winged helix-like DNA-binding domain superfamily/Winged helix DNA-binding domain"/>
    <property type="match status" value="1"/>
</dbReference>
<organism evidence="6 7">
    <name type="scientific">Paenibacillus cisolokensis</name>
    <dbReference type="NCBI Taxonomy" id="1658519"/>
    <lineage>
        <taxon>Bacteria</taxon>
        <taxon>Bacillati</taxon>
        <taxon>Bacillota</taxon>
        <taxon>Bacilli</taxon>
        <taxon>Bacillales</taxon>
        <taxon>Paenibacillaceae</taxon>
        <taxon>Paenibacillus</taxon>
    </lineage>
</organism>
<dbReference type="SUPFAM" id="SSF53697">
    <property type="entry name" value="SIS domain"/>
    <property type="match status" value="1"/>
</dbReference>
<evidence type="ECO:0000313" key="7">
    <source>
        <dbReference type="Proteomes" id="UP000680304"/>
    </source>
</evidence>
<dbReference type="InterPro" id="IPR001347">
    <property type="entry name" value="SIS_dom"/>
</dbReference>
<sequence>MKKELKRMQTSNPILMISSIYNSLTKAEKKVADAVRDNPEEAVMFTVTDLSEKAGVGETSVIRFCRKLGFRGYHDFKLAVAQDLVHLPSYITGEIDESDEFDVIIRKMTQNHESILKSTMDLLRLESLQEAVELLVKANKIYIYGVGSSGITALDAHYRLMRLGMNVEVQRDSHIIAMSAALAGKGDVVLGITTSGSTKDLVDPIAEAKRNGAGVVCLTSHAKSPITQIADAVLLIPSKETPFQGGALTTKIAQIHVIDIVATLIAITKKETAYASVKKTANAVADKLY</sequence>
<keyword evidence="2" id="KW-0238">DNA-binding</keyword>
<proteinExistence type="predicted"/>
<evidence type="ECO:0000256" key="3">
    <source>
        <dbReference type="ARBA" id="ARBA00023163"/>
    </source>
</evidence>
<keyword evidence="7" id="KW-1185">Reference proteome</keyword>
<dbReference type="EMBL" id="BOVJ01000199">
    <property type="protein sequence ID" value="GIQ66649.1"/>
    <property type="molecule type" value="Genomic_DNA"/>
</dbReference>
<dbReference type="Pfam" id="PF01380">
    <property type="entry name" value="SIS"/>
    <property type="match status" value="1"/>
</dbReference>
<feature type="domain" description="HTH rpiR-type" evidence="4">
    <location>
        <begin position="11"/>
        <end position="87"/>
    </location>
</feature>
<dbReference type="InterPro" id="IPR036388">
    <property type="entry name" value="WH-like_DNA-bd_sf"/>
</dbReference>
<accession>A0ABQ4NFF2</accession>
<dbReference type="Proteomes" id="UP000680304">
    <property type="component" value="Unassembled WGS sequence"/>
</dbReference>